<dbReference type="Pfam" id="PF00400">
    <property type="entry name" value="WD40"/>
    <property type="match status" value="2"/>
</dbReference>
<organism evidence="1">
    <name type="scientific">Corethron hystrix</name>
    <dbReference type="NCBI Taxonomy" id="216773"/>
    <lineage>
        <taxon>Eukaryota</taxon>
        <taxon>Sar</taxon>
        <taxon>Stramenopiles</taxon>
        <taxon>Ochrophyta</taxon>
        <taxon>Bacillariophyta</taxon>
        <taxon>Coscinodiscophyceae</taxon>
        <taxon>Corethrophycidae</taxon>
        <taxon>Corethrales</taxon>
        <taxon>Corethraceae</taxon>
        <taxon>Corethron</taxon>
    </lineage>
</organism>
<dbReference type="SMART" id="SM00320">
    <property type="entry name" value="WD40"/>
    <property type="match status" value="2"/>
</dbReference>
<dbReference type="EMBL" id="HBFR01027606">
    <property type="protein sequence ID" value="CAD8892745.1"/>
    <property type="molecule type" value="Transcribed_RNA"/>
</dbReference>
<dbReference type="Gene3D" id="3.10.20.90">
    <property type="entry name" value="Phosphatidylinositol 3-kinase Catalytic Subunit, Chain A, domain 1"/>
    <property type="match status" value="1"/>
</dbReference>
<name>A0A7S1FWV8_9STRA</name>
<evidence type="ECO:0000313" key="1">
    <source>
        <dbReference type="EMBL" id="CAD8892745.1"/>
    </source>
</evidence>
<dbReference type="InterPro" id="IPR001680">
    <property type="entry name" value="WD40_rpt"/>
</dbReference>
<evidence type="ECO:0008006" key="2">
    <source>
        <dbReference type="Google" id="ProtNLM"/>
    </source>
</evidence>
<dbReference type="AlphaFoldDB" id="A0A7S1FWV8"/>
<proteinExistence type="predicted"/>
<sequence length="588" mass="62664">MQENSCSSSIPVTIKWSTTTISNKLSIVPGVTTPSDFRNAISELSGVPPGRQTLLCKGGWKGALRDNFDIDALRTTASKNGGVDGGTLIVKMIGTADRPPPPPSNPTKFVEDLTEEELRADEKAREAAASADAEGSIVALQLPPHLRDDASLGTARRYNRLVTGMPQSRIEDLLRQRRRQPRLIGAVAMTMGMEMGRAYVNALAVLEDGTLVSGHDNGRVRLWRHGEQAADVLHGFGGMSAAGVDDGVTCVVPFGSGFTTGGRGCIRIWTDVGECVAAYPSPVEGCSPGNMTSMALANGFWCLAASYVVTRQFDPGAFRLLPQDEEGRRRRADAEALEEAIQARLLQAVEGVVVLNGPAGGPPLSSLLNPSAIGNGEGAPIGALTMQNGNLVCGDAAGGLRRWKASLHSNHYTWDHVEFLRLLPQEEAYICSVVCIAYLHNDNRLAVSTKRLQSSSDTYSGVAVNLEVPLAQAVYVVDIDVGLVLSVLDGHRDTVICICPLPDNSLLTVGGKHDAKTKMWEKSQLLGDNSGEMTDTQIPVRSTILKEAADELGEVGYVFSLAVLPDGRPGSSHFGVAAARYNVVKICL</sequence>
<dbReference type="InterPro" id="IPR015943">
    <property type="entry name" value="WD40/YVTN_repeat-like_dom_sf"/>
</dbReference>
<dbReference type="InterPro" id="IPR029071">
    <property type="entry name" value="Ubiquitin-like_domsf"/>
</dbReference>
<dbReference type="SUPFAM" id="SSF54236">
    <property type="entry name" value="Ubiquitin-like"/>
    <property type="match status" value="1"/>
</dbReference>
<gene>
    <name evidence="1" type="ORF">CHYS00102_LOCUS19954</name>
</gene>
<protein>
    <recommendedName>
        <fullName evidence="2">Ubiquitin-like domain-containing protein</fullName>
    </recommendedName>
</protein>
<dbReference type="Gene3D" id="2.130.10.10">
    <property type="entry name" value="YVTN repeat-like/Quinoprotein amine dehydrogenase"/>
    <property type="match status" value="2"/>
</dbReference>
<accession>A0A7S1FWV8</accession>
<dbReference type="InterPro" id="IPR036322">
    <property type="entry name" value="WD40_repeat_dom_sf"/>
</dbReference>
<reference evidence="1" key="1">
    <citation type="submission" date="2021-01" db="EMBL/GenBank/DDBJ databases">
        <authorList>
            <person name="Corre E."/>
            <person name="Pelletier E."/>
            <person name="Niang G."/>
            <person name="Scheremetjew M."/>
            <person name="Finn R."/>
            <person name="Kale V."/>
            <person name="Holt S."/>
            <person name="Cochrane G."/>
            <person name="Meng A."/>
            <person name="Brown T."/>
            <person name="Cohen L."/>
        </authorList>
    </citation>
    <scope>NUCLEOTIDE SEQUENCE</scope>
    <source>
        <strain evidence="1">308</strain>
    </source>
</reference>
<dbReference type="SUPFAM" id="SSF50978">
    <property type="entry name" value="WD40 repeat-like"/>
    <property type="match status" value="1"/>
</dbReference>